<organism evidence="1 2">
    <name type="scientific">Striga asiatica</name>
    <name type="common">Asiatic witchweed</name>
    <name type="synonym">Buchnera asiatica</name>
    <dbReference type="NCBI Taxonomy" id="4170"/>
    <lineage>
        <taxon>Eukaryota</taxon>
        <taxon>Viridiplantae</taxon>
        <taxon>Streptophyta</taxon>
        <taxon>Embryophyta</taxon>
        <taxon>Tracheophyta</taxon>
        <taxon>Spermatophyta</taxon>
        <taxon>Magnoliopsida</taxon>
        <taxon>eudicotyledons</taxon>
        <taxon>Gunneridae</taxon>
        <taxon>Pentapetalae</taxon>
        <taxon>asterids</taxon>
        <taxon>lamiids</taxon>
        <taxon>Lamiales</taxon>
        <taxon>Orobanchaceae</taxon>
        <taxon>Buchnereae</taxon>
        <taxon>Striga</taxon>
    </lineage>
</organism>
<keyword evidence="2" id="KW-1185">Reference proteome</keyword>
<dbReference type="GO" id="GO:0016740">
    <property type="term" value="F:transferase activity"/>
    <property type="evidence" value="ECO:0007669"/>
    <property type="project" value="UniProtKB-KW"/>
</dbReference>
<sequence length="285" mass="31182">MKDRVVEGHWDCNTLGFRCWEWAVCFGRHCCRFVPCAVREVPSRVIGRRTRQLSPRIAYEKQNERARLPAMGGKGSGTDVASSSHVQPPCLRLLPMSNHHCRSPSTAATAANLTDTKLTRPEEASRCGAVPRTRRPYQEACTLPLPSNRIRSPTMSVEFAQQYSVAGGDVESHMAIDGEVLSYRLRQFGVGGRNLKGCKGCCPAVSEAVCVQQVVVVFIGQAACSGRRAADGGRWMADWSSPPSTLLRHSPAAVIVHQLTSSISDDELRMLGDSNCGGRRRLMVS</sequence>
<dbReference type="EMBL" id="BKCP01007482">
    <property type="protein sequence ID" value="GER46229.1"/>
    <property type="molecule type" value="Genomic_DNA"/>
</dbReference>
<keyword evidence="1" id="KW-0808">Transferase</keyword>
<comment type="caution">
    <text evidence="1">The sequence shown here is derived from an EMBL/GenBank/DDBJ whole genome shotgun (WGS) entry which is preliminary data.</text>
</comment>
<gene>
    <name evidence="1" type="ORF">STAS_23258</name>
</gene>
<name>A0A5A7QLZ7_STRAF</name>
<reference evidence="2" key="1">
    <citation type="journal article" date="2019" name="Curr. Biol.">
        <title>Genome Sequence of Striga asiatica Provides Insight into the Evolution of Plant Parasitism.</title>
        <authorList>
            <person name="Yoshida S."/>
            <person name="Kim S."/>
            <person name="Wafula E.K."/>
            <person name="Tanskanen J."/>
            <person name="Kim Y.M."/>
            <person name="Honaas L."/>
            <person name="Yang Z."/>
            <person name="Spallek T."/>
            <person name="Conn C.E."/>
            <person name="Ichihashi Y."/>
            <person name="Cheong K."/>
            <person name="Cui S."/>
            <person name="Der J.P."/>
            <person name="Gundlach H."/>
            <person name="Jiao Y."/>
            <person name="Hori C."/>
            <person name="Ishida J.K."/>
            <person name="Kasahara H."/>
            <person name="Kiba T."/>
            <person name="Kim M.S."/>
            <person name="Koo N."/>
            <person name="Laohavisit A."/>
            <person name="Lee Y.H."/>
            <person name="Lumba S."/>
            <person name="McCourt P."/>
            <person name="Mortimer J.C."/>
            <person name="Mutuku J.M."/>
            <person name="Nomura T."/>
            <person name="Sasaki-Sekimoto Y."/>
            <person name="Seto Y."/>
            <person name="Wang Y."/>
            <person name="Wakatake T."/>
            <person name="Sakakibara H."/>
            <person name="Demura T."/>
            <person name="Yamaguchi S."/>
            <person name="Yoneyama K."/>
            <person name="Manabe R.I."/>
            <person name="Nelson D.C."/>
            <person name="Schulman A.H."/>
            <person name="Timko M.P."/>
            <person name="dePamphilis C.W."/>
            <person name="Choi D."/>
            <person name="Shirasu K."/>
        </authorList>
    </citation>
    <scope>NUCLEOTIDE SEQUENCE [LARGE SCALE GENOMIC DNA]</scope>
    <source>
        <strain evidence="2">cv. UVA1</strain>
    </source>
</reference>
<evidence type="ECO:0000313" key="1">
    <source>
        <dbReference type="EMBL" id="GER46229.1"/>
    </source>
</evidence>
<evidence type="ECO:0000313" key="2">
    <source>
        <dbReference type="Proteomes" id="UP000325081"/>
    </source>
</evidence>
<dbReference type="AlphaFoldDB" id="A0A5A7QLZ7"/>
<proteinExistence type="predicted"/>
<accession>A0A5A7QLZ7</accession>
<protein>
    <submittedName>
        <fullName evidence="1">Nucleotidylyl transferase superfamily protein</fullName>
    </submittedName>
</protein>
<dbReference type="Proteomes" id="UP000325081">
    <property type="component" value="Unassembled WGS sequence"/>
</dbReference>